<evidence type="ECO:0000313" key="4">
    <source>
        <dbReference type="Proteomes" id="UP000076532"/>
    </source>
</evidence>
<dbReference type="InterPro" id="IPR052925">
    <property type="entry name" value="Phage_Integrase-like_Recomb"/>
</dbReference>
<dbReference type="InterPro" id="IPR010998">
    <property type="entry name" value="Integrase_recombinase_N"/>
</dbReference>
<protein>
    <recommendedName>
        <fullName evidence="5">DNA breaking-rejoining enzyme</fullName>
    </recommendedName>
</protein>
<dbReference type="GO" id="GO:0006310">
    <property type="term" value="P:DNA recombination"/>
    <property type="evidence" value="ECO:0007669"/>
    <property type="project" value="UniProtKB-KW"/>
</dbReference>
<dbReference type="Gene3D" id="1.10.150.130">
    <property type="match status" value="1"/>
</dbReference>
<evidence type="ECO:0000313" key="3">
    <source>
        <dbReference type="EMBL" id="KZP14710.1"/>
    </source>
</evidence>
<dbReference type="SUPFAM" id="SSF47823">
    <property type="entry name" value="lambda integrase-like, N-terminal domain"/>
    <property type="match status" value="1"/>
</dbReference>
<dbReference type="GO" id="GO:0015074">
    <property type="term" value="P:DNA integration"/>
    <property type="evidence" value="ECO:0007669"/>
    <property type="project" value="InterPro"/>
</dbReference>
<dbReference type="AlphaFoldDB" id="A0A166DH95"/>
<dbReference type="EMBL" id="KV417613">
    <property type="protein sequence ID" value="KZP14710.1"/>
    <property type="molecule type" value="Genomic_DNA"/>
</dbReference>
<dbReference type="Gene3D" id="1.10.443.10">
    <property type="entry name" value="Intergrase catalytic core"/>
    <property type="match status" value="1"/>
</dbReference>
<dbReference type="InterPro" id="IPR011010">
    <property type="entry name" value="DNA_brk_join_enz"/>
</dbReference>
<accession>A0A166DH95</accession>
<sequence length="360" mass="39660">PYQPGLVPLTSAARPHCLARDRLQFWLPHRLRQLGSSLYLNDDNLDRILAVIVASYATSTRETYGSGLLIYHVFCDTRVVPEPERCPVNPTLMLTFIASCAGSYSGKTLATYVFAVRAWHVIHEQAWKMPDIELKAALTGAAKLAPPASRKPKRAPWTPDLLKAIFAVLDRANPLHIAVKGAAAVIFFAAARSGEFLQKTLTSFDPAQHVKPSDLTKKADRQGHMVTSAHLPVTKTAPEGEDVAWGPQQDPEIDPDTMLAEHYRVNNPAPGGALFAWRHPNGPRALMKSEFMKCINSAATSISMEPLQGHGLRIGATLEYLLRGLSTYTVKAIRRWSSDAFVLYLRQHAVILAPYLQGTP</sequence>
<dbReference type="SUPFAM" id="SSF56349">
    <property type="entry name" value="DNA breaking-rejoining enzymes"/>
    <property type="match status" value="1"/>
</dbReference>
<organism evidence="3 4">
    <name type="scientific">Athelia psychrophila</name>
    <dbReference type="NCBI Taxonomy" id="1759441"/>
    <lineage>
        <taxon>Eukaryota</taxon>
        <taxon>Fungi</taxon>
        <taxon>Dikarya</taxon>
        <taxon>Basidiomycota</taxon>
        <taxon>Agaricomycotina</taxon>
        <taxon>Agaricomycetes</taxon>
        <taxon>Agaricomycetidae</taxon>
        <taxon>Atheliales</taxon>
        <taxon>Atheliaceae</taxon>
        <taxon>Athelia</taxon>
    </lineage>
</organism>
<dbReference type="STRING" id="436010.A0A166DH95"/>
<gene>
    <name evidence="3" type="ORF">FIBSPDRAFT_669799</name>
</gene>
<name>A0A166DH95_9AGAM</name>
<dbReference type="InterPro" id="IPR013762">
    <property type="entry name" value="Integrase-like_cat_sf"/>
</dbReference>
<feature type="non-terminal residue" evidence="3">
    <location>
        <position position="1"/>
    </location>
</feature>
<evidence type="ECO:0008006" key="5">
    <source>
        <dbReference type="Google" id="ProtNLM"/>
    </source>
</evidence>
<dbReference type="PANTHER" id="PTHR34605">
    <property type="entry name" value="PHAGE_INTEGRASE DOMAIN-CONTAINING PROTEIN"/>
    <property type="match status" value="1"/>
</dbReference>
<keyword evidence="1" id="KW-0238">DNA-binding</keyword>
<evidence type="ECO:0000256" key="1">
    <source>
        <dbReference type="ARBA" id="ARBA00023125"/>
    </source>
</evidence>
<dbReference type="Proteomes" id="UP000076532">
    <property type="component" value="Unassembled WGS sequence"/>
</dbReference>
<feature type="non-terminal residue" evidence="3">
    <location>
        <position position="360"/>
    </location>
</feature>
<evidence type="ECO:0000256" key="2">
    <source>
        <dbReference type="ARBA" id="ARBA00023172"/>
    </source>
</evidence>
<dbReference type="GO" id="GO:0003677">
    <property type="term" value="F:DNA binding"/>
    <property type="evidence" value="ECO:0007669"/>
    <property type="project" value="UniProtKB-KW"/>
</dbReference>
<reference evidence="3 4" key="1">
    <citation type="journal article" date="2016" name="Mol. Biol. Evol.">
        <title>Comparative Genomics of Early-Diverging Mushroom-Forming Fungi Provides Insights into the Origins of Lignocellulose Decay Capabilities.</title>
        <authorList>
            <person name="Nagy L.G."/>
            <person name="Riley R."/>
            <person name="Tritt A."/>
            <person name="Adam C."/>
            <person name="Daum C."/>
            <person name="Floudas D."/>
            <person name="Sun H."/>
            <person name="Yadav J.S."/>
            <person name="Pangilinan J."/>
            <person name="Larsson K.H."/>
            <person name="Matsuura K."/>
            <person name="Barry K."/>
            <person name="Labutti K."/>
            <person name="Kuo R."/>
            <person name="Ohm R.A."/>
            <person name="Bhattacharya S.S."/>
            <person name="Shirouzu T."/>
            <person name="Yoshinaga Y."/>
            <person name="Martin F.M."/>
            <person name="Grigoriev I.V."/>
            <person name="Hibbett D.S."/>
        </authorList>
    </citation>
    <scope>NUCLEOTIDE SEQUENCE [LARGE SCALE GENOMIC DNA]</scope>
    <source>
        <strain evidence="3 4">CBS 109695</strain>
    </source>
</reference>
<dbReference type="OrthoDB" id="2678913at2759"/>
<dbReference type="PANTHER" id="PTHR34605:SF3">
    <property type="entry name" value="P CELL-TYPE AGGLUTINATION PROTEIN MAP4-LIKE-RELATED"/>
    <property type="match status" value="1"/>
</dbReference>
<proteinExistence type="predicted"/>
<keyword evidence="2" id="KW-0233">DNA recombination</keyword>
<keyword evidence="4" id="KW-1185">Reference proteome</keyword>